<dbReference type="EMBL" id="JBAMIC010004070">
    <property type="protein sequence ID" value="KAK7088076.1"/>
    <property type="molecule type" value="Genomic_DNA"/>
</dbReference>
<feature type="compositionally biased region" description="Polar residues" evidence="1">
    <location>
        <begin position="595"/>
        <end position="606"/>
    </location>
</feature>
<comment type="caution">
    <text evidence="3">The sequence shown here is derived from an EMBL/GenBank/DDBJ whole genome shotgun (WGS) entry which is preliminary data.</text>
</comment>
<evidence type="ECO:0000313" key="4">
    <source>
        <dbReference type="Proteomes" id="UP001374579"/>
    </source>
</evidence>
<feature type="region of interest" description="Disordered" evidence="1">
    <location>
        <begin position="659"/>
        <end position="682"/>
    </location>
</feature>
<feature type="region of interest" description="Disordered" evidence="1">
    <location>
        <begin position="543"/>
        <end position="641"/>
    </location>
</feature>
<dbReference type="Gene3D" id="3.10.20.90">
    <property type="entry name" value="Phosphatidylinositol 3-kinase Catalytic Subunit, Chain A, domain 1"/>
    <property type="match status" value="1"/>
</dbReference>
<dbReference type="CDD" id="cd17050">
    <property type="entry name" value="Ubl1_ANKUB1"/>
    <property type="match status" value="1"/>
</dbReference>
<dbReference type="SUPFAM" id="SSF48403">
    <property type="entry name" value="Ankyrin repeat"/>
    <property type="match status" value="1"/>
</dbReference>
<evidence type="ECO:0000256" key="1">
    <source>
        <dbReference type="SAM" id="MobiDB-lite"/>
    </source>
</evidence>
<gene>
    <name evidence="3" type="ORF">V1264_022043</name>
</gene>
<dbReference type="InterPro" id="IPR042788">
    <property type="entry name" value="ANKUB1"/>
</dbReference>
<dbReference type="InterPro" id="IPR000626">
    <property type="entry name" value="Ubiquitin-like_dom"/>
</dbReference>
<feature type="region of interest" description="Disordered" evidence="1">
    <location>
        <begin position="367"/>
        <end position="403"/>
    </location>
</feature>
<accession>A0AAN9AJF1</accession>
<name>A0AAN9AJF1_9CAEN</name>
<dbReference type="InterPro" id="IPR002110">
    <property type="entry name" value="Ankyrin_rpt"/>
</dbReference>
<dbReference type="PANTHER" id="PTHR46885">
    <property type="entry name" value="PROTEIN ANKUB1"/>
    <property type="match status" value="1"/>
</dbReference>
<feature type="region of interest" description="Disordered" evidence="1">
    <location>
        <begin position="448"/>
        <end position="473"/>
    </location>
</feature>
<dbReference type="AlphaFoldDB" id="A0AAN9AJF1"/>
<feature type="compositionally biased region" description="Basic residues" evidence="1">
    <location>
        <begin position="670"/>
        <end position="680"/>
    </location>
</feature>
<organism evidence="3 4">
    <name type="scientific">Littorina saxatilis</name>
    <dbReference type="NCBI Taxonomy" id="31220"/>
    <lineage>
        <taxon>Eukaryota</taxon>
        <taxon>Metazoa</taxon>
        <taxon>Spiralia</taxon>
        <taxon>Lophotrochozoa</taxon>
        <taxon>Mollusca</taxon>
        <taxon>Gastropoda</taxon>
        <taxon>Caenogastropoda</taxon>
        <taxon>Littorinimorpha</taxon>
        <taxon>Littorinoidea</taxon>
        <taxon>Littorinidae</taxon>
        <taxon>Littorina</taxon>
    </lineage>
</organism>
<protein>
    <recommendedName>
        <fullName evidence="2">Ubiquitin-like domain-containing protein</fullName>
    </recommendedName>
</protein>
<dbReference type="SUPFAM" id="SSF54236">
    <property type="entry name" value="Ubiquitin-like"/>
    <property type="match status" value="1"/>
</dbReference>
<dbReference type="Proteomes" id="UP001374579">
    <property type="component" value="Unassembled WGS sequence"/>
</dbReference>
<keyword evidence="4" id="KW-1185">Reference proteome</keyword>
<sequence>MLVFGLYEGDRITLDVSVGMTVKDVREMIMDLLNISVDQYKHDKKVLVLTWAGSDLQDPWVFSDLGIVPGTTIRVNLKEEVKPVLFIYCTHSQNTIPLYDNLMIGHMHLDELRDLASHKTGLPVGIFRLVNKAGVEMFDGHRLEDYGVDVGHTISLENLDGWNEFLNLAIMGFTPQVVSQIASDETTGRYQMKVALFLAAHFGHIDLARAMLRQGMKASEPIDYPPQRMWCTEDGHIDSRKAPVHRAVEMGQLGVLRLFVNHDITVVTAKDGDDLAPLNIALRKKVKNCASFLLTKQWSKINITKTFALHIGTYTHLRRWCDRAKERAFMKYGPFKSSLKRRPFQIGPLVGFGVTVDGFSNSIMTGKSKANMQRDREKKKLATRQSIPQMSVADTAGSTSDPESYFKHVNAVESLKSMGDKVKVGKWGRMAKAGSRGNLAADALTARSQAISDARTQRTPEPPKANANEGEDTVRLPPIMQKLRQRRVSISQVGVTSSDVTKDAPPAAQAVHLPAPHGGGEKREDRNSMMSKLVKTRGQAYFMAGGAGQPQPPLPAAQSQQQPLAPPPGGKVPSPNLPNTDRTERGVKTAAVELESQTDATTNRVRSSFGAESIDTASTATGEEAPPPPGGGGTNLPLPRRDTLLTTGRVTDATGALTSKVDDATDGGAKSKKKKNKRQGKVTSALLLSKAKASEGAIPLPLISTEQDRRPFFYYNGKREDVMVDPTIQNWSKHSLGAGTTPRERAIKSLSVANTFKEKPWLAQVQIALRIAANPTKRNVRRLRSASKRTFTIQ</sequence>
<dbReference type="InterPro" id="IPR029071">
    <property type="entry name" value="Ubiquitin-like_domsf"/>
</dbReference>
<evidence type="ECO:0000313" key="3">
    <source>
        <dbReference type="EMBL" id="KAK7088076.1"/>
    </source>
</evidence>
<feature type="domain" description="Ubiquitin-like" evidence="2">
    <location>
        <begin position="1"/>
        <end position="79"/>
    </location>
</feature>
<dbReference type="SMART" id="SM00248">
    <property type="entry name" value="ANK"/>
    <property type="match status" value="3"/>
</dbReference>
<feature type="region of interest" description="Disordered" evidence="1">
    <location>
        <begin position="494"/>
        <end position="528"/>
    </location>
</feature>
<evidence type="ECO:0000259" key="2">
    <source>
        <dbReference type="PROSITE" id="PS50053"/>
    </source>
</evidence>
<reference evidence="3 4" key="1">
    <citation type="submission" date="2024-02" db="EMBL/GenBank/DDBJ databases">
        <title>Chromosome-scale genome assembly of the rough periwinkle Littorina saxatilis.</title>
        <authorList>
            <person name="De Jode A."/>
            <person name="Faria R."/>
            <person name="Formenti G."/>
            <person name="Sims Y."/>
            <person name="Smith T.P."/>
            <person name="Tracey A."/>
            <person name="Wood J.M.D."/>
            <person name="Zagrodzka Z.B."/>
            <person name="Johannesson K."/>
            <person name="Butlin R.K."/>
            <person name="Leder E.H."/>
        </authorList>
    </citation>
    <scope>NUCLEOTIDE SEQUENCE [LARGE SCALE GENOMIC DNA]</scope>
    <source>
        <strain evidence="3">Snail1</strain>
        <tissue evidence="3">Muscle</tissue>
    </source>
</reference>
<dbReference type="Gene3D" id="1.25.40.20">
    <property type="entry name" value="Ankyrin repeat-containing domain"/>
    <property type="match status" value="1"/>
</dbReference>
<dbReference type="InterPro" id="IPR036770">
    <property type="entry name" value="Ankyrin_rpt-contain_sf"/>
</dbReference>
<dbReference type="PANTHER" id="PTHR46885:SF1">
    <property type="entry name" value="PROTEIN ANKUB1"/>
    <property type="match status" value="1"/>
</dbReference>
<proteinExistence type="predicted"/>
<dbReference type="PROSITE" id="PS50053">
    <property type="entry name" value="UBIQUITIN_2"/>
    <property type="match status" value="1"/>
</dbReference>